<feature type="compositionally biased region" description="Basic residues" evidence="2">
    <location>
        <begin position="185"/>
        <end position="203"/>
    </location>
</feature>
<dbReference type="GO" id="GO:0005684">
    <property type="term" value="C:U2-type spliceosomal complex"/>
    <property type="evidence" value="ECO:0007669"/>
    <property type="project" value="TreeGrafter"/>
</dbReference>
<accession>A0A4D9CWZ9</accession>
<keyword evidence="4" id="KW-1185">Reference proteome</keyword>
<evidence type="ECO:0000313" key="3">
    <source>
        <dbReference type="EMBL" id="TFJ81068.1"/>
    </source>
</evidence>
<dbReference type="OrthoDB" id="6022at2759"/>
<dbReference type="EMBL" id="SDOX01000145">
    <property type="protein sequence ID" value="TFJ81068.1"/>
    <property type="molecule type" value="Genomic_DNA"/>
</dbReference>
<dbReference type="GO" id="GO:0003723">
    <property type="term" value="F:RNA binding"/>
    <property type="evidence" value="ECO:0007669"/>
    <property type="project" value="TreeGrafter"/>
</dbReference>
<dbReference type="Proteomes" id="UP000355283">
    <property type="component" value="Unassembled WGS sequence"/>
</dbReference>
<dbReference type="InterPro" id="IPR051112">
    <property type="entry name" value="CWC26_splicing_factor"/>
</dbReference>
<feature type="region of interest" description="Disordered" evidence="2">
    <location>
        <begin position="18"/>
        <end position="289"/>
    </location>
</feature>
<gene>
    <name evidence="3" type="ORF">NSK_007711</name>
</gene>
<evidence type="ECO:0000313" key="4">
    <source>
        <dbReference type="Proteomes" id="UP000355283"/>
    </source>
</evidence>
<dbReference type="Pfam" id="PF09736">
    <property type="entry name" value="Bud13"/>
    <property type="match status" value="1"/>
</dbReference>
<organism evidence="3 4">
    <name type="scientific">Nannochloropsis salina CCMP1776</name>
    <dbReference type="NCBI Taxonomy" id="1027361"/>
    <lineage>
        <taxon>Eukaryota</taxon>
        <taxon>Sar</taxon>
        <taxon>Stramenopiles</taxon>
        <taxon>Ochrophyta</taxon>
        <taxon>Eustigmatophyceae</taxon>
        <taxon>Eustigmatales</taxon>
        <taxon>Monodopsidaceae</taxon>
        <taxon>Microchloropsis</taxon>
        <taxon>Microchloropsis salina</taxon>
    </lineage>
</organism>
<name>A0A4D9CWZ9_9STRA</name>
<feature type="compositionally biased region" description="Basic and acidic residues" evidence="2">
    <location>
        <begin position="211"/>
        <end position="229"/>
    </location>
</feature>
<evidence type="ECO:0000256" key="1">
    <source>
        <dbReference type="ARBA" id="ARBA00011069"/>
    </source>
</evidence>
<evidence type="ECO:0000256" key="2">
    <source>
        <dbReference type="SAM" id="MobiDB-lite"/>
    </source>
</evidence>
<feature type="region of interest" description="Disordered" evidence="2">
    <location>
        <begin position="396"/>
        <end position="416"/>
    </location>
</feature>
<dbReference type="PANTHER" id="PTHR31809:SF0">
    <property type="entry name" value="BUD13 HOMOLOG"/>
    <property type="match status" value="1"/>
</dbReference>
<protein>
    <recommendedName>
        <fullName evidence="5">BUD13 homolog</fullName>
    </recommendedName>
</protein>
<dbReference type="GO" id="GO:0070274">
    <property type="term" value="C:RES complex"/>
    <property type="evidence" value="ECO:0007669"/>
    <property type="project" value="TreeGrafter"/>
</dbReference>
<feature type="region of interest" description="Disordered" evidence="2">
    <location>
        <begin position="311"/>
        <end position="344"/>
    </location>
</feature>
<evidence type="ECO:0008006" key="5">
    <source>
        <dbReference type="Google" id="ProtNLM"/>
    </source>
</evidence>
<dbReference type="InterPro" id="IPR018609">
    <property type="entry name" value="Bud13"/>
</dbReference>
<feature type="compositionally biased region" description="Pro residues" evidence="2">
    <location>
        <begin position="165"/>
        <end position="174"/>
    </location>
</feature>
<reference evidence="3 4" key="1">
    <citation type="submission" date="2019-01" db="EMBL/GenBank/DDBJ databases">
        <title>Nuclear Genome Assembly of the Microalgal Biofuel strain Nannochloropsis salina CCMP1776.</title>
        <authorList>
            <person name="Hovde B."/>
        </authorList>
    </citation>
    <scope>NUCLEOTIDE SEQUENCE [LARGE SCALE GENOMIC DNA]</scope>
    <source>
        <strain evidence="3 4">CCMP1776</strain>
    </source>
</reference>
<dbReference type="GO" id="GO:0000398">
    <property type="term" value="P:mRNA splicing, via spliceosome"/>
    <property type="evidence" value="ECO:0007669"/>
    <property type="project" value="TreeGrafter"/>
</dbReference>
<comment type="similarity">
    <text evidence="1">Belongs to the CWC26 family.</text>
</comment>
<sequence>MSAPGIKSKADILKRYLSSSTSDANEVMKTKRKRKKKAAVLTGGVRVVDADEWGEAGQRDGSNDEGDGPLIVDDKGDQVTAAGMGRRGSRATQAGAQDLSPLRRPRSAGPQSDVSPPRRTRSERLPGTDASSPRRPRRRSPSVSPPDPPCHSDTTSGEPSRPHQPRPSPSPSRDPGPKGGDISPPRRRRRHDSPSPPRRRRRHETPSPSPTRDDDPPKRGGQGTRDDRGAVAVAVGSESGKTASARPKEDGLKTGAEFRAELEAQKDAKAHAWAEGAKDAGVTGQHAETVVRDRRGRKLEMLSEFLNQEAYKEGKAAKEAKEEYEWGRGKVQKEKDEDHRRELEDIKNAPFARYESDLKLERARKEEIRADDPMAAYMLQKQRDALAQEAIRSGKVLKPEYKGPPPKPNRFNIRPGYRWDGIDRGNGFEARWFKRQSELVTRHERDRAWGMSDL</sequence>
<proteinExistence type="inferred from homology"/>
<feature type="compositionally biased region" description="Basic and acidic residues" evidence="2">
    <location>
        <begin position="246"/>
        <end position="278"/>
    </location>
</feature>
<dbReference type="AlphaFoldDB" id="A0A4D9CWZ9"/>
<comment type="caution">
    <text evidence="3">The sequence shown here is derived from an EMBL/GenBank/DDBJ whole genome shotgun (WGS) entry which is preliminary data.</text>
</comment>
<dbReference type="PANTHER" id="PTHR31809">
    <property type="entry name" value="BUD13 HOMOLOG"/>
    <property type="match status" value="1"/>
</dbReference>